<organism evidence="2 3">
    <name type="scientific">Tritrichomonas musculus</name>
    <dbReference type="NCBI Taxonomy" id="1915356"/>
    <lineage>
        <taxon>Eukaryota</taxon>
        <taxon>Metamonada</taxon>
        <taxon>Parabasalia</taxon>
        <taxon>Tritrichomonadida</taxon>
        <taxon>Tritrichomonadidae</taxon>
        <taxon>Tritrichomonas</taxon>
    </lineage>
</organism>
<proteinExistence type="predicted"/>
<reference evidence="2 3" key="1">
    <citation type="submission" date="2024-04" db="EMBL/GenBank/DDBJ databases">
        <title>Tritrichomonas musculus Genome.</title>
        <authorList>
            <person name="Alves-Ferreira E."/>
            <person name="Grigg M."/>
            <person name="Lorenzi H."/>
            <person name="Galac M."/>
        </authorList>
    </citation>
    <scope>NUCLEOTIDE SEQUENCE [LARGE SCALE GENOMIC DNA]</scope>
    <source>
        <strain evidence="2 3">EAF2021</strain>
    </source>
</reference>
<evidence type="ECO:0000313" key="2">
    <source>
        <dbReference type="EMBL" id="KAK8837939.1"/>
    </source>
</evidence>
<sequence>MSKRVPQSKRLQVIQKWLNGRDDPEYEVFPCKKEGKYIVRARKQPLIEDKSEVSRKLDLSEEPKTIIDEEQPKTEKNIIEEQQPKISKPKTIIDEEQPKIYKPKSVYDPTINIEILNQLKLFGEEMKSEREKKEQKKMMKEVFHKEISKQHKNFYQYTQP</sequence>
<name>A0ABR2GVI4_9EUKA</name>
<feature type="compositionally biased region" description="Basic and acidic residues" evidence="1">
    <location>
        <begin position="51"/>
        <end position="83"/>
    </location>
</feature>
<accession>A0ABR2GVI4</accession>
<comment type="caution">
    <text evidence="2">The sequence shown here is derived from an EMBL/GenBank/DDBJ whole genome shotgun (WGS) entry which is preliminary data.</text>
</comment>
<evidence type="ECO:0000313" key="3">
    <source>
        <dbReference type="Proteomes" id="UP001470230"/>
    </source>
</evidence>
<evidence type="ECO:0000256" key="1">
    <source>
        <dbReference type="SAM" id="MobiDB-lite"/>
    </source>
</evidence>
<gene>
    <name evidence="2" type="ORF">M9Y10_035881</name>
</gene>
<keyword evidence="3" id="KW-1185">Reference proteome</keyword>
<dbReference type="Proteomes" id="UP001470230">
    <property type="component" value="Unassembled WGS sequence"/>
</dbReference>
<dbReference type="EMBL" id="JAPFFF010000057">
    <property type="protein sequence ID" value="KAK8837939.1"/>
    <property type="molecule type" value="Genomic_DNA"/>
</dbReference>
<feature type="region of interest" description="Disordered" evidence="1">
    <location>
        <begin position="51"/>
        <end position="94"/>
    </location>
</feature>
<protein>
    <submittedName>
        <fullName evidence="2">Uncharacterized protein</fullName>
    </submittedName>
</protein>